<comment type="similarity">
    <text evidence="2 8">Belongs to the small GTPase superfamily. Ran family.</text>
</comment>
<keyword evidence="10" id="KW-1185">Reference proteome</keyword>
<comment type="function">
    <text evidence="8">GTP-binding protein involved in nucleocytoplasmic transport. Required for the import of protein into the nucleus and also for RNA export. Involved in chromatin condensation and control of cell cycle.</text>
</comment>
<dbReference type="InterPro" id="IPR027417">
    <property type="entry name" value="P-loop_NTPase"/>
</dbReference>
<dbReference type="NCBIfam" id="TIGR00231">
    <property type="entry name" value="small_GTP"/>
    <property type="match status" value="1"/>
</dbReference>
<gene>
    <name evidence="9" type="ORF">BLNAU_3381</name>
</gene>
<evidence type="ECO:0000256" key="4">
    <source>
        <dbReference type="ARBA" id="ARBA00022741"/>
    </source>
</evidence>
<organism evidence="9 10">
    <name type="scientific">Blattamonas nauphoetae</name>
    <dbReference type="NCBI Taxonomy" id="2049346"/>
    <lineage>
        <taxon>Eukaryota</taxon>
        <taxon>Metamonada</taxon>
        <taxon>Preaxostyla</taxon>
        <taxon>Oxymonadida</taxon>
        <taxon>Blattamonas</taxon>
    </lineage>
</organism>
<comment type="subcellular location">
    <subcellularLocation>
        <location evidence="1 8">Nucleus</location>
    </subcellularLocation>
</comment>
<sequence>MTEQGNNLPTFKLVLVGDYGVGKSTFVHRHCFGEFEPRSINADGVDVSTLQLDTSLGPVRFNIWDTSGQERDGDLSDGYYANAQCAILMFDVTSRDTYENVDKWYRDLTRVNENIPIVLVANKVDSPDREVRTRQVTFHRQKNLQYVEISAKLNYNIEKPYLMLLSKLLPSPIVTLVREPATLPPEIPTTQEPIAVQK</sequence>
<dbReference type="Proteomes" id="UP001281761">
    <property type="component" value="Unassembled WGS sequence"/>
</dbReference>
<evidence type="ECO:0000313" key="9">
    <source>
        <dbReference type="EMBL" id="KAK2961583.1"/>
    </source>
</evidence>
<proteinExistence type="inferred from homology"/>
<keyword evidence="6 8" id="KW-0342">GTP-binding</keyword>
<evidence type="ECO:0000256" key="8">
    <source>
        <dbReference type="RuleBase" id="RU363057"/>
    </source>
</evidence>
<dbReference type="SUPFAM" id="SSF52540">
    <property type="entry name" value="P-loop containing nucleoside triphosphate hydrolases"/>
    <property type="match status" value="1"/>
</dbReference>
<dbReference type="SMART" id="SM00176">
    <property type="entry name" value="RAN"/>
    <property type="match status" value="1"/>
</dbReference>
<dbReference type="SMART" id="SM00175">
    <property type="entry name" value="RAB"/>
    <property type="match status" value="1"/>
</dbReference>
<evidence type="ECO:0000313" key="10">
    <source>
        <dbReference type="Proteomes" id="UP001281761"/>
    </source>
</evidence>
<dbReference type="InterPro" id="IPR005225">
    <property type="entry name" value="Small_GTP-bd"/>
</dbReference>
<evidence type="ECO:0000256" key="3">
    <source>
        <dbReference type="ARBA" id="ARBA00022448"/>
    </source>
</evidence>
<keyword evidence="3 8" id="KW-0813">Transport</keyword>
<protein>
    <recommendedName>
        <fullName evidence="8">GTP-binding nuclear protein</fullName>
    </recommendedName>
</protein>
<dbReference type="PANTHER" id="PTHR24071">
    <property type="entry name" value="RAN GTPASE"/>
    <property type="match status" value="1"/>
</dbReference>
<evidence type="ECO:0000256" key="6">
    <source>
        <dbReference type="ARBA" id="ARBA00023134"/>
    </source>
</evidence>
<dbReference type="CDD" id="cd00877">
    <property type="entry name" value="Ran"/>
    <property type="match status" value="1"/>
</dbReference>
<dbReference type="Gene3D" id="3.40.50.300">
    <property type="entry name" value="P-loop containing nucleotide triphosphate hydrolases"/>
    <property type="match status" value="1"/>
</dbReference>
<evidence type="ECO:0000256" key="1">
    <source>
        <dbReference type="ARBA" id="ARBA00004123"/>
    </source>
</evidence>
<evidence type="ECO:0000256" key="7">
    <source>
        <dbReference type="ARBA" id="ARBA00023242"/>
    </source>
</evidence>
<evidence type="ECO:0000256" key="2">
    <source>
        <dbReference type="ARBA" id="ARBA00008028"/>
    </source>
</evidence>
<comment type="caution">
    <text evidence="9">The sequence shown here is derived from an EMBL/GenBank/DDBJ whole genome shotgun (WGS) entry which is preliminary data.</text>
</comment>
<keyword evidence="7 8" id="KW-0539">Nucleus</keyword>
<dbReference type="EMBL" id="JARBJD010000015">
    <property type="protein sequence ID" value="KAK2961583.1"/>
    <property type="molecule type" value="Genomic_DNA"/>
</dbReference>
<evidence type="ECO:0000256" key="5">
    <source>
        <dbReference type="ARBA" id="ARBA00022927"/>
    </source>
</evidence>
<accession>A0ABQ9YD20</accession>
<dbReference type="PROSITE" id="PS51419">
    <property type="entry name" value="RAB"/>
    <property type="match status" value="1"/>
</dbReference>
<dbReference type="InterPro" id="IPR002041">
    <property type="entry name" value="Ran_GTPase"/>
</dbReference>
<keyword evidence="5 8" id="KW-0653">Protein transport</keyword>
<reference evidence="9 10" key="1">
    <citation type="journal article" date="2022" name="bioRxiv">
        <title>Genomics of Preaxostyla Flagellates Illuminates Evolutionary Transitions and the Path Towards Mitochondrial Loss.</title>
        <authorList>
            <person name="Novak L.V.F."/>
            <person name="Treitli S.C."/>
            <person name="Pyrih J."/>
            <person name="Halakuc P."/>
            <person name="Pipaliya S.V."/>
            <person name="Vacek V."/>
            <person name="Brzon O."/>
            <person name="Soukal P."/>
            <person name="Eme L."/>
            <person name="Dacks J.B."/>
            <person name="Karnkowska A."/>
            <person name="Elias M."/>
            <person name="Hampl V."/>
        </authorList>
    </citation>
    <scope>NUCLEOTIDE SEQUENCE [LARGE SCALE GENOMIC DNA]</scope>
    <source>
        <strain evidence="9">NAU3</strain>
        <tissue evidence="9">Gut</tissue>
    </source>
</reference>
<keyword evidence="4 8" id="KW-0547">Nucleotide-binding</keyword>
<dbReference type="SMART" id="SM00174">
    <property type="entry name" value="RHO"/>
    <property type="match status" value="1"/>
</dbReference>
<dbReference type="PANTHER" id="PTHR24071:SF0">
    <property type="entry name" value="GTP-BINDING NUCLEAR PROTEIN RAN"/>
    <property type="match status" value="1"/>
</dbReference>
<dbReference type="InterPro" id="IPR001806">
    <property type="entry name" value="Small_GTPase"/>
</dbReference>
<dbReference type="PROSITE" id="PS51418">
    <property type="entry name" value="RAN"/>
    <property type="match status" value="1"/>
</dbReference>
<name>A0ABQ9YD20_9EUKA</name>
<dbReference type="PROSITE" id="PS51421">
    <property type="entry name" value="RAS"/>
    <property type="match status" value="1"/>
</dbReference>
<dbReference type="SMART" id="SM00173">
    <property type="entry name" value="RAS"/>
    <property type="match status" value="1"/>
</dbReference>
<dbReference type="Pfam" id="PF00071">
    <property type="entry name" value="Ras"/>
    <property type="match status" value="1"/>
</dbReference>
<dbReference type="PRINTS" id="PR00627">
    <property type="entry name" value="GTPRANTC4"/>
</dbReference>